<evidence type="ECO:0000256" key="4">
    <source>
        <dbReference type="ARBA" id="ARBA00022840"/>
    </source>
</evidence>
<evidence type="ECO:0000259" key="5">
    <source>
        <dbReference type="PROSITE" id="PS50011"/>
    </source>
</evidence>
<dbReference type="Gene3D" id="1.10.510.10">
    <property type="entry name" value="Transferase(Phosphotransferase) domain 1"/>
    <property type="match status" value="1"/>
</dbReference>
<gene>
    <name evidence="6" type="ORF">Glove_120g182</name>
</gene>
<dbReference type="EMBL" id="PQFF01000112">
    <property type="protein sequence ID" value="RHZ81384.1"/>
    <property type="molecule type" value="Genomic_DNA"/>
</dbReference>
<dbReference type="Pfam" id="PF07714">
    <property type="entry name" value="PK_Tyr_Ser-Thr"/>
    <property type="match status" value="1"/>
</dbReference>
<keyword evidence="1" id="KW-0808">Transferase</keyword>
<keyword evidence="3" id="KW-0418">Kinase</keyword>
<dbReference type="InterPro" id="IPR051681">
    <property type="entry name" value="Ser/Thr_Kinases-Pseudokinases"/>
</dbReference>
<dbReference type="Proteomes" id="UP000266861">
    <property type="component" value="Unassembled WGS sequence"/>
</dbReference>
<dbReference type="PANTHER" id="PTHR44329">
    <property type="entry name" value="SERINE/THREONINE-PROTEIN KINASE TNNI3K-RELATED"/>
    <property type="match status" value="1"/>
</dbReference>
<dbReference type="STRING" id="1348612.A0A397J872"/>
<dbReference type="PROSITE" id="PS50011">
    <property type="entry name" value="PROTEIN_KINASE_DOM"/>
    <property type="match status" value="1"/>
</dbReference>
<proteinExistence type="predicted"/>
<protein>
    <recommendedName>
        <fullName evidence="5">Protein kinase domain-containing protein</fullName>
    </recommendedName>
</protein>
<feature type="domain" description="Protein kinase" evidence="5">
    <location>
        <begin position="85"/>
        <end position="352"/>
    </location>
</feature>
<keyword evidence="2" id="KW-0547">Nucleotide-binding</keyword>
<evidence type="ECO:0000256" key="2">
    <source>
        <dbReference type="ARBA" id="ARBA00022741"/>
    </source>
</evidence>
<dbReference type="InterPro" id="IPR000719">
    <property type="entry name" value="Prot_kinase_dom"/>
</dbReference>
<dbReference type="AlphaFoldDB" id="A0A397J872"/>
<evidence type="ECO:0000313" key="6">
    <source>
        <dbReference type="EMBL" id="RHZ81384.1"/>
    </source>
</evidence>
<reference evidence="6 7" key="1">
    <citation type="submission" date="2018-08" db="EMBL/GenBank/DDBJ databases">
        <title>Genome and evolution of the arbuscular mycorrhizal fungus Diversispora epigaea (formerly Glomus versiforme) and its bacterial endosymbionts.</title>
        <authorList>
            <person name="Sun X."/>
            <person name="Fei Z."/>
            <person name="Harrison M."/>
        </authorList>
    </citation>
    <scope>NUCLEOTIDE SEQUENCE [LARGE SCALE GENOMIC DNA]</scope>
    <source>
        <strain evidence="6 7">IT104</strain>
    </source>
</reference>
<keyword evidence="7" id="KW-1185">Reference proteome</keyword>
<evidence type="ECO:0000313" key="7">
    <source>
        <dbReference type="Proteomes" id="UP000266861"/>
    </source>
</evidence>
<sequence>MSFLINEEEESLLQCELKKKNYGLCFTCQKQNKINWCKNCEYSTFEKFFSRWSSGNIYIDFVIQETQRNASESTDYLEWIPFGQLDLIEFCGKGTFSTVYSGFWLEGPRWVWDEEGDEWSRNGPIKIAIKRIDYSQNITKEYADKILKYRIQSGSFADCFGMTRDDTGCYAFIMKYYEHNLYQYLDEAKGILCWRDIIDMLWGISEGLEKIHKEGFYHGNLHGGNLLIENEPESVDVRITDIGIHGSVNQTTTRYGVLPFVAPEILKDLPYTQESDIYSFGIIMWTLSSGIKPFCDRAHDKILATEIFNGLRPTIIEGTPQVYQDLMIRCWSSDQKVRPKAAEIYEILCKWFTAICDDPDPSEISNQFDEAEEKKFADLENNKFIIPPVHNQAKYISQPLIF</sequence>
<evidence type="ECO:0000256" key="1">
    <source>
        <dbReference type="ARBA" id="ARBA00022679"/>
    </source>
</evidence>
<dbReference type="InterPro" id="IPR011009">
    <property type="entry name" value="Kinase-like_dom_sf"/>
</dbReference>
<dbReference type="GO" id="GO:0004674">
    <property type="term" value="F:protein serine/threonine kinase activity"/>
    <property type="evidence" value="ECO:0007669"/>
    <property type="project" value="TreeGrafter"/>
</dbReference>
<name>A0A397J872_9GLOM</name>
<dbReference type="SUPFAM" id="SSF56112">
    <property type="entry name" value="Protein kinase-like (PK-like)"/>
    <property type="match status" value="1"/>
</dbReference>
<dbReference type="GO" id="GO:0005524">
    <property type="term" value="F:ATP binding"/>
    <property type="evidence" value="ECO:0007669"/>
    <property type="project" value="UniProtKB-KW"/>
</dbReference>
<comment type="caution">
    <text evidence="6">The sequence shown here is derived from an EMBL/GenBank/DDBJ whole genome shotgun (WGS) entry which is preliminary data.</text>
</comment>
<organism evidence="6 7">
    <name type="scientific">Diversispora epigaea</name>
    <dbReference type="NCBI Taxonomy" id="1348612"/>
    <lineage>
        <taxon>Eukaryota</taxon>
        <taxon>Fungi</taxon>
        <taxon>Fungi incertae sedis</taxon>
        <taxon>Mucoromycota</taxon>
        <taxon>Glomeromycotina</taxon>
        <taxon>Glomeromycetes</taxon>
        <taxon>Diversisporales</taxon>
        <taxon>Diversisporaceae</taxon>
        <taxon>Diversispora</taxon>
    </lineage>
</organism>
<dbReference type="OrthoDB" id="6718656at2759"/>
<dbReference type="PANTHER" id="PTHR44329:SF288">
    <property type="entry name" value="MITOGEN-ACTIVATED PROTEIN KINASE KINASE KINASE 20"/>
    <property type="match status" value="1"/>
</dbReference>
<accession>A0A397J872</accession>
<dbReference type="InterPro" id="IPR001245">
    <property type="entry name" value="Ser-Thr/Tyr_kinase_cat_dom"/>
</dbReference>
<evidence type="ECO:0000256" key="3">
    <source>
        <dbReference type="ARBA" id="ARBA00022777"/>
    </source>
</evidence>
<keyword evidence="4" id="KW-0067">ATP-binding</keyword>